<dbReference type="Pfam" id="PF00646">
    <property type="entry name" value="F-box"/>
    <property type="match status" value="1"/>
</dbReference>
<dbReference type="PROSITE" id="PS50181">
    <property type="entry name" value="FBOX"/>
    <property type="match status" value="1"/>
</dbReference>
<dbReference type="CDD" id="cd22157">
    <property type="entry name" value="F-box_AtFBW1-like"/>
    <property type="match status" value="1"/>
</dbReference>
<organism evidence="2 3">
    <name type="scientific">Eutrema salsugineum</name>
    <name type="common">Saltwater cress</name>
    <name type="synonym">Sisymbrium salsugineum</name>
    <dbReference type="NCBI Taxonomy" id="72664"/>
    <lineage>
        <taxon>Eukaryota</taxon>
        <taxon>Viridiplantae</taxon>
        <taxon>Streptophyta</taxon>
        <taxon>Embryophyta</taxon>
        <taxon>Tracheophyta</taxon>
        <taxon>Spermatophyta</taxon>
        <taxon>Magnoliopsida</taxon>
        <taxon>eudicotyledons</taxon>
        <taxon>Gunneridae</taxon>
        <taxon>Pentapetalae</taxon>
        <taxon>rosids</taxon>
        <taxon>malvids</taxon>
        <taxon>Brassicales</taxon>
        <taxon>Brassicaceae</taxon>
        <taxon>Eutremeae</taxon>
        <taxon>Eutrema</taxon>
    </lineage>
</organism>
<dbReference type="InterPro" id="IPR001810">
    <property type="entry name" value="F-box_dom"/>
</dbReference>
<dbReference type="AlphaFoldDB" id="V4L1H4"/>
<keyword evidence="3" id="KW-1185">Reference proteome</keyword>
<proteinExistence type="predicted"/>
<name>V4L1H4_EUTSA</name>
<dbReference type="InterPro" id="IPR050233">
    <property type="entry name" value="A_thaliana_F-box"/>
</dbReference>
<dbReference type="InterPro" id="IPR017451">
    <property type="entry name" value="F-box-assoc_interact_dom"/>
</dbReference>
<dbReference type="PANTHER" id="PTHR47993:SF395">
    <property type="entry name" value="JACALIN-RELATED LECTIN 37-RELATED"/>
    <property type="match status" value="1"/>
</dbReference>
<dbReference type="KEGG" id="eus:EUTSA_v10006465mg"/>
<protein>
    <recommendedName>
        <fullName evidence="1">F-box domain-containing protein</fullName>
    </recommendedName>
</protein>
<dbReference type="SUPFAM" id="SSF81383">
    <property type="entry name" value="F-box domain"/>
    <property type="match status" value="1"/>
</dbReference>
<evidence type="ECO:0000313" key="3">
    <source>
        <dbReference type="Proteomes" id="UP000030689"/>
    </source>
</evidence>
<dbReference type="PANTHER" id="PTHR47993">
    <property type="entry name" value="OS09G0372900 PROTEIN-RELATED"/>
    <property type="match status" value="1"/>
</dbReference>
<feature type="domain" description="F-box" evidence="1">
    <location>
        <begin position="1"/>
        <end position="44"/>
    </location>
</feature>
<dbReference type="InterPro" id="IPR006527">
    <property type="entry name" value="F-box-assoc_dom_typ1"/>
</dbReference>
<gene>
    <name evidence="2" type="ORF">EUTSA_v10006465mg</name>
</gene>
<sequence>MMQLPWELEEHILSLIPPKPLARFRSVCKRWNYLFNDMRFVNKHLARARPHFILLSKSNICSVDVNDLDGDPSIELHNLPYDIPGYEPSMPVRVEYCDGLLIYFTFYGTGICNPWLRQIKWIKAKCHADEFNGMGYENSRVLDNKQYKILESDIYSNTSMKVSITDFGYDDAWKSYEFASINWKLYSSQNSVSLNGTLYWVAIYYHDCEPHELFIQSFDFSTERFAPYCMLPSENKAGPYDARSLAVFRGDGFSFLEQNYETRDIKIWVTKEKIQNGINGKNVEWMSFMNVSIPEWSSLKVSGRFPPSYFIDETSFSLVLCCLNNEGKTCIYIANKGVNKFYEIKINDLVETHRIHRTYFPSLIQVPTFTMSGKEVKKISVARSNFVVVEEPDEVDTEGIVTYMYLLNSFVGSIIPNGSIVFENCCMGDDAVTCLKQNIRKSSKKG</sequence>
<dbReference type="NCBIfam" id="TIGR01640">
    <property type="entry name" value="F_box_assoc_1"/>
    <property type="match status" value="1"/>
</dbReference>
<evidence type="ECO:0000259" key="1">
    <source>
        <dbReference type="PROSITE" id="PS50181"/>
    </source>
</evidence>
<dbReference type="Gene3D" id="1.20.1280.50">
    <property type="match status" value="1"/>
</dbReference>
<dbReference type="OMA" id="WKSYEFA"/>
<reference evidence="2 3" key="1">
    <citation type="journal article" date="2013" name="Front. Plant Sci.">
        <title>The Reference Genome of the Halophytic Plant Eutrema salsugineum.</title>
        <authorList>
            <person name="Yang R."/>
            <person name="Jarvis D.E."/>
            <person name="Chen H."/>
            <person name="Beilstein M.A."/>
            <person name="Grimwood J."/>
            <person name="Jenkins J."/>
            <person name="Shu S."/>
            <person name="Prochnik S."/>
            <person name="Xin M."/>
            <person name="Ma C."/>
            <person name="Schmutz J."/>
            <person name="Wing R.A."/>
            <person name="Mitchell-Olds T."/>
            <person name="Schumaker K.S."/>
            <person name="Wang X."/>
        </authorList>
    </citation>
    <scope>NUCLEOTIDE SEQUENCE [LARGE SCALE GENOMIC DNA]</scope>
</reference>
<accession>V4L1H4</accession>
<evidence type="ECO:0000313" key="2">
    <source>
        <dbReference type="EMBL" id="ESQ44125.1"/>
    </source>
</evidence>
<dbReference type="Gramene" id="ESQ44125">
    <property type="protein sequence ID" value="ESQ44125"/>
    <property type="gene ID" value="EUTSA_v10006465mg"/>
</dbReference>
<dbReference type="SMART" id="SM00256">
    <property type="entry name" value="FBOX"/>
    <property type="match status" value="1"/>
</dbReference>
<dbReference type="Pfam" id="PF07734">
    <property type="entry name" value="FBA_1"/>
    <property type="match status" value="1"/>
</dbReference>
<dbReference type="InterPro" id="IPR036047">
    <property type="entry name" value="F-box-like_dom_sf"/>
</dbReference>
<dbReference type="Proteomes" id="UP000030689">
    <property type="component" value="Unassembled WGS sequence"/>
</dbReference>
<dbReference type="EMBL" id="KI517455">
    <property type="protein sequence ID" value="ESQ44125.1"/>
    <property type="molecule type" value="Genomic_DNA"/>
</dbReference>